<evidence type="ECO:0000256" key="1">
    <source>
        <dbReference type="SAM" id="Phobius"/>
    </source>
</evidence>
<evidence type="ECO:0000313" key="2">
    <source>
        <dbReference type="EMBL" id="OAE31607.1"/>
    </source>
</evidence>
<organism evidence="2 3">
    <name type="scientific">Marchantia polymorpha subsp. ruderalis</name>
    <dbReference type="NCBI Taxonomy" id="1480154"/>
    <lineage>
        <taxon>Eukaryota</taxon>
        <taxon>Viridiplantae</taxon>
        <taxon>Streptophyta</taxon>
        <taxon>Embryophyta</taxon>
        <taxon>Marchantiophyta</taxon>
        <taxon>Marchantiopsida</taxon>
        <taxon>Marchantiidae</taxon>
        <taxon>Marchantiales</taxon>
        <taxon>Marchantiaceae</taxon>
        <taxon>Marchantia</taxon>
    </lineage>
</organism>
<sequence length="691" mass="79212">MSRSSKHGQISSNPVRKTCCENNKFVVILAFSMAAAIVTFFNSASRLTDVELKDMETQNSGSHHVTTLNYSNILVDESSNYTSTLQNLLRLNGTLDCHNVTTNFTRLENLPAPVGGKIQLRTNIKHVLILGAYSEDGKKRCAGGDYFEVDLHNEHYRSRLPTMDYGNGTYGLELLVPSRWSGVFDLEVSILFSNWHGMDLLCRECPAPHVVLQQEIHLFEPSDDHFFSSELDQASRKAKPLKNLTRCTKEDFLRPTWSGRWTRSWFNDVCEPDEQKRFKCLPDEHYLCEEPWCFGPVGRLESNGWQYSAHCSFKIFGRDEAWSCLDRRWWLIWGDSNFQDTIRNIALFILDWKIPGSKSTINDFTLDRTYERLFINPNRLEQGFRASMMFNGANDDRFNGEGLHTIMHKDHQERIRSHFSGQNWAPDTIIMNSGLHDGSHNLKSYLEQVDSTVDWWKNFYKNITADRKPTLIWRNTVTPAGTSRQMPGNPCKLETYNLLMVEKLLQRELSWHMLEKMRAQYTLAVNQPASADSGDPEMTNSALPQGDGATRILYSDPRYPSTVARSLAASTPAGPAITTTSTDRLPHLGGMQILHANIHRHTLIITPMVQTSQGRNIGNNYQLRYKAHLDTPRVEVCNFCLQDGHIERECELKSMVDRVKDIEFRLLDKKKRLSSRQVNSVEAEESEDNNE</sequence>
<comment type="caution">
    <text evidence="2">The sequence shown here is derived from an EMBL/GenBank/DDBJ whole genome shotgun (WGS) entry which is preliminary data.</text>
</comment>
<protein>
    <submittedName>
        <fullName evidence="2">Uncharacterized protein</fullName>
    </submittedName>
</protein>
<proteinExistence type="predicted"/>
<evidence type="ECO:0000313" key="3">
    <source>
        <dbReference type="Proteomes" id="UP000077202"/>
    </source>
</evidence>
<name>A0A176WEQ6_MARPO</name>
<keyword evidence="1" id="KW-0812">Transmembrane</keyword>
<dbReference type="AlphaFoldDB" id="A0A176WEQ6"/>
<keyword evidence="1" id="KW-1133">Transmembrane helix</keyword>
<keyword evidence="1" id="KW-0472">Membrane</keyword>
<feature type="transmembrane region" description="Helical" evidence="1">
    <location>
        <begin position="25"/>
        <end position="44"/>
    </location>
</feature>
<dbReference type="EMBL" id="LVLJ01001006">
    <property type="protein sequence ID" value="OAE31607.1"/>
    <property type="molecule type" value="Genomic_DNA"/>
</dbReference>
<gene>
    <name evidence="2" type="ORF">AXG93_2294s1250</name>
</gene>
<dbReference type="PANTHER" id="PTHR35124">
    <property type="entry name" value="CYTOCHROME P450 FAMILY PROTEIN"/>
    <property type="match status" value="1"/>
</dbReference>
<reference evidence="2" key="1">
    <citation type="submission" date="2016-03" db="EMBL/GenBank/DDBJ databases">
        <title>Mechanisms controlling the formation of the plant cell surface in tip-growing cells are functionally conserved among land plants.</title>
        <authorList>
            <person name="Honkanen S."/>
            <person name="Jones V.A."/>
            <person name="Morieri G."/>
            <person name="Champion C."/>
            <person name="Hetherington A.J."/>
            <person name="Kelly S."/>
            <person name="Saint-Marcoux D."/>
            <person name="Proust H."/>
            <person name="Prescott H."/>
            <person name="Dolan L."/>
        </authorList>
    </citation>
    <scope>NUCLEOTIDE SEQUENCE [LARGE SCALE GENOMIC DNA]</scope>
    <source>
        <tissue evidence="2">Whole gametophyte</tissue>
    </source>
</reference>
<dbReference type="PANTHER" id="PTHR35124:SF4">
    <property type="entry name" value="CALCINEURIN-LIKE PHOSPHOESTERASE DOMAIN-CONTAINING PROTEIN"/>
    <property type="match status" value="1"/>
</dbReference>
<accession>A0A176WEQ6</accession>
<dbReference type="Proteomes" id="UP000077202">
    <property type="component" value="Unassembled WGS sequence"/>
</dbReference>
<keyword evidence="3" id="KW-1185">Reference proteome</keyword>